<dbReference type="GO" id="GO:0005737">
    <property type="term" value="C:cytoplasm"/>
    <property type="evidence" value="ECO:0007669"/>
    <property type="project" value="TreeGrafter"/>
</dbReference>
<dbReference type="GO" id="GO:0005730">
    <property type="term" value="C:nucleolus"/>
    <property type="evidence" value="ECO:0007669"/>
    <property type="project" value="TreeGrafter"/>
</dbReference>
<keyword evidence="1" id="KW-0812">Transmembrane</keyword>
<dbReference type="GO" id="GO:0003726">
    <property type="term" value="F:double-stranded RNA adenosine deaminase activity"/>
    <property type="evidence" value="ECO:0007669"/>
    <property type="project" value="TreeGrafter"/>
</dbReference>
<comment type="caution">
    <text evidence="2">The sequence shown here is derived from an EMBL/GenBank/DDBJ whole genome shotgun (WGS) entry which is preliminary data.</text>
</comment>
<keyword evidence="1" id="KW-0472">Membrane</keyword>
<sequence>MASPSCFETPSSALSSSSKIVWGEKVSDKVFSLYNSLPKKGKPQGREVTVLAAFLVSSPSQELEVVALGTRTKCLGRSLLSSNGSSMHRFSVLLKFIVSKVIAMEAYNCKMTMPKTYLLNWTLMVMAITLVHITTTMWVCISEFTVVSPKKHLTNRTWFVFGRA</sequence>
<dbReference type="PANTHER" id="PTHR10910">
    <property type="entry name" value="EUKARYOTE SPECIFIC DSRNA BINDING PROTEIN"/>
    <property type="match status" value="1"/>
</dbReference>
<organism evidence="2 3">
    <name type="scientific">Prunus dulcis</name>
    <name type="common">Almond</name>
    <name type="synonym">Amygdalus dulcis</name>
    <dbReference type="NCBI Taxonomy" id="3755"/>
    <lineage>
        <taxon>Eukaryota</taxon>
        <taxon>Viridiplantae</taxon>
        <taxon>Streptophyta</taxon>
        <taxon>Embryophyta</taxon>
        <taxon>Tracheophyta</taxon>
        <taxon>Spermatophyta</taxon>
        <taxon>Magnoliopsida</taxon>
        <taxon>eudicotyledons</taxon>
        <taxon>Gunneridae</taxon>
        <taxon>Pentapetalae</taxon>
        <taxon>rosids</taxon>
        <taxon>fabids</taxon>
        <taxon>Rosales</taxon>
        <taxon>Rosaceae</taxon>
        <taxon>Amygdaloideae</taxon>
        <taxon>Amygdaleae</taxon>
        <taxon>Prunus</taxon>
    </lineage>
</organism>
<evidence type="ECO:0000313" key="3">
    <source>
        <dbReference type="Proteomes" id="UP001054821"/>
    </source>
</evidence>
<dbReference type="PANTHER" id="PTHR10910:SF62">
    <property type="entry name" value="AT07585P-RELATED"/>
    <property type="match status" value="1"/>
</dbReference>
<dbReference type="Proteomes" id="UP001054821">
    <property type="component" value="Chromosome 2"/>
</dbReference>
<dbReference type="EMBL" id="JAJFAZ020000002">
    <property type="protein sequence ID" value="KAI5345559.1"/>
    <property type="molecule type" value="Genomic_DNA"/>
</dbReference>
<proteinExistence type="predicted"/>
<dbReference type="GO" id="GO:0003725">
    <property type="term" value="F:double-stranded RNA binding"/>
    <property type="evidence" value="ECO:0007669"/>
    <property type="project" value="TreeGrafter"/>
</dbReference>
<dbReference type="GO" id="GO:0008251">
    <property type="term" value="F:tRNA-specific adenosine deaminase activity"/>
    <property type="evidence" value="ECO:0007669"/>
    <property type="project" value="TreeGrafter"/>
</dbReference>
<accession>A0AAD4WMW3</accession>
<reference evidence="2 3" key="1">
    <citation type="journal article" date="2022" name="G3 (Bethesda)">
        <title>Whole-genome sequence and methylome profiling of the almond [Prunus dulcis (Mill.) D.A. Webb] cultivar 'Nonpareil'.</title>
        <authorList>
            <person name="D'Amico-Willman K.M."/>
            <person name="Ouma W.Z."/>
            <person name="Meulia T."/>
            <person name="Sideli G.M."/>
            <person name="Gradziel T.M."/>
            <person name="Fresnedo-Ramirez J."/>
        </authorList>
    </citation>
    <scope>NUCLEOTIDE SEQUENCE [LARGE SCALE GENOMIC DNA]</scope>
    <source>
        <strain evidence="2">Clone GOH B32 T37-40</strain>
    </source>
</reference>
<evidence type="ECO:0000256" key="1">
    <source>
        <dbReference type="SAM" id="Phobius"/>
    </source>
</evidence>
<protein>
    <submittedName>
        <fullName evidence="2">Uncharacterized protein</fullName>
    </submittedName>
</protein>
<name>A0AAD4WMW3_PRUDU</name>
<dbReference type="GO" id="GO:0006396">
    <property type="term" value="P:RNA processing"/>
    <property type="evidence" value="ECO:0007669"/>
    <property type="project" value="TreeGrafter"/>
</dbReference>
<keyword evidence="3" id="KW-1185">Reference proteome</keyword>
<dbReference type="AlphaFoldDB" id="A0AAD4WMW3"/>
<dbReference type="GO" id="GO:0006382">
    <property type="term" value="P:adenosine to inosine editing"/>
    <property type="evidence" value="ECO:0007669"/>
    <property type="project" value="TreeGrafter"/>
</dbReference>
<gene>
    <name evidence="2" type="ORF">L3X38_013436</name>
</gene>
<feature type="transmembrane region" description="Helical" evidence="1">
    <location>
        <begin position="118"/>
        <end position="141"/>
    </location>
</feature>
<keyword evidence="1" id="KW-1133">Transmembrane helix</keyword>
<evidence type="ECO:0000313" key="2">
    <source>
        <dbReference type="EMBL" id="KAI5345559.1"/>
    </source>
</evidence>